<dbReference type="AlphaFoldDB" id="A0A518BW28"/>
<evidence type="ECO:0000313" key="2">
    <source>
        <dbReference type="EMBL" id="QDU71167.1"/>
    </source>
</evidence>
<dbReference type="PANTHER" id="PTHR47738:SF2">
    <property type="entry name" value="PTS SYSTEM FRUCTOSE-LIKE EIIA COMPONENT"/>
    <property type="match status" value="1"/>
</dbReference>
<sequence length="159" mass="17665">MKLQAFIASHAIIPELTSSTRDDVIRELIEAVLQDESIADPALAQDLIDSIIEREKHGSTGFGKGVAVPHVKHEKINKMAAAIGVSQQGVDFNALDKQPVYSIVLLLSPKDHPDEHLQAMESIFSQLQNDQFRKFLRQSSTRQEIEELIEEADAQQLPG</sequence>
<gene>
    <name evidence="2" type="primary">manP_2</name>
    <name evidence="2" type="ORF">Pan265_10160</name>
</gene>
<dbReference type="CDD" id="cd00211">
    <property type="entry name" value="PTS_IIA_fru"/>
    <property type="match status" value="1"/>
</dbReference>
<dbReference type="InterPro" id="IPR016152">
    <property type="entry name" value="PTrfase/Anion_transptr"/>
</dbReference>
<dbReference type="SUPFAM" id="SSF55804">
    <property type="entry name" value="Phoshotransferase/anion transport protein"/>
    <property type="match status" value="1"/>
</dbReference>
<dbReference type="KEGG" id="mcad:Pan265_10160"/>
<organism evidence="2 3">
    <name type="scientific">Mucisphaera calidilacus</name>
    <dbReference type="NCBI Taxonomy" id="2527982"/>
    <lineage>
        <taxon>Bacteria</taxon>
        <taxon>Pseudomonadati</taxon>
        <taxon>Planctomycetota</taxon>
        <taxon>Phycisphaerae</taxon>
        <taxon>Phycisphaerales</taxon>
        <taxon>Phycisphaeraceae</taxon>
        <taxon>Mucisphaera</taxon>
    </lineage>
</organism>
<dbReference type="EMBL" id="CP036280">
    <property type="protein sequence ID" value="QDU71167.1"/>
    <property type="molecule type" value="Genomic_DNA"/>
</dbReference>
<proteinExistence type="predicted"/>
<dbReference type="PANTHER" id="PTHR47738">
    <property type="entry name" value="PTS SYSTEM FRUCTOSE-LIKE EIIA COMPONENT-RELATED"/>
    <property type="match status" value="1"/>
</dbReference>
<dbReference type="InterPro" id="IPR051541">
    <property type="entry name" value="PTS_SugarTrans_NitroReg"/>
</dbReference>
<dbReference type="RefSeq" id="WP_236254709.1">
    <property type="nucleotide sequence ID" value="NZ_CP036280.1"/>
</dbReference>
<keyword evidence="3" id="KW-1185">Reference proteome</keyword>
<evidence type="ECO:0000313" key="3">
    <source>
        <dbReference type="Proteomes" id="UP000320386"/>
    </source>
</evidence>
<dbReference type="Pfam" id="PF00359">
    <property type="entry name" value="PTS_EIIA_2"/>
    <property type="match status" value="1"/>
</dbReference>
<protein>
    <submittedName>
        <fullName evidence="2">PTS system mannose-specific EIIBCA component</fullName>
    </submittedName>
</protein>
<accession>A0A518BW28</accession>
<name>A0A518BW28_9BACT</name>
<evidence type="ECO:0000259" key="1">
    <source>
        <dbReference type="PROSITE" id="PS51094"/>
    </source>
</evidence>
<dbReference type="InterPro" id="IPR002178">
    <property type="entry name" value="PTS_EIIA_type-2_dom"/>
</dbReference>
<dbReference type="Gene3D" id="3.40.930.10">
    <property type="entry name" value="Mannitol-specific EII, Chain A"/>
    <property type="match status" value="1"/>
</dbReference>
<dbReference type="Proteomes" id="UP000320386">
    <property type="component" value="Chromosome"/>
</dbReference>
<reference evidence="2 3" key="1">
    <citation type="submission" date="2019-02" db="EMBL/GenBank/DDBJ databases">
        <title>Deep-cultivation of Planctomycetes and their phenomic and genomic characterization uncovers novel biology.</title>
        <authorList>
            <person name="Wiegand S."/>
            <person name="Jogler M."/>
            <person name="Boedeker C."/>
            <person name="Pinto D."/>
            <person name="Vollmers J."/>
            <person name="Rivas-Marin E."/>
            <person name="Kohn T."/>
            <person name="Peeters S.H."/>
            <person name="Heuer A."/>
            <person name="Rast P."/>
            <person name="Oberbeckmann S."/>
            <person name="Bunk B."/>
            <person name="Jeske O."/>
            <person name="Meyerdierks A."/>
            <person name="Storesund J.E."/>
            <person name="Kallscheuer N."/>
            <person name="Luecker S."/>
            <person name="Lage O.M."/>
            <person name="Pohl T."/>
            <person name="Merkel B.J."/>
            <person name="Hornburger P."/>
            <person name="Mueller R.-W."/>
            <person name="Bruemmer F."/>
            <person name="Labrenz M."/>
            <person name="Spormann A.M."/>
            <person name="Op den Camp H."/>
            <person name="Overmann J."/>
            <person name="Amann R."/>
            <person name="Jetten M.S.M."/>
            <person name="Mascher T."/>
            <person name="Medema M.H."/>
            <person name="Devos D.P."/>
            <person name="Kaster A.-K."/>
            <person name="Ovreas L."/>
            <person name="Rohde M."/>
            <person name="Galperin M.Y."/>
            <person name="Jogler C."/>
        </authorList>
    </citation>
    <scope>NUCLEOTIDE SEQUENCE [LARGE SCALE GENOMIC DNA]</scope>
    <source>
        <strain evidence="2 3">Pan265</strain>
    </source>
</reference>
<dbReference type="PROSITE" id="PS51094">
    <property type="entry name" value="PTS_EIIA_TYPE_2"/>
    <property type="match status" value="1"/>
</dbReference>
<feature type="domain" description="PTS EIIA type-2" evidence="1">
    <location>
        <begin position="5"/>
        <end position="152"/>
    </location>
</feature>